<gene>
    <name evidence="2" type="ORF">EX895_004942</name>
</gene>
<evidence type="ECO:0000313" key="3">
    <source>
        <dbReference type="Proteomes" id="UP000306050"/>
    </source>
</evidence>
<evidence type="ECO:0000313" key="2">
    <source>
        <dbReference type="EMBL" id="TKY86117.1"/>
    </source>
</evidence>
<feature type="region of interest" description="Disordered" evidence="1">
    <location>
        <begin position="700"/>
        <end position="722"/>
    </location>
</feature>
<feature type="compositionally biased region" description="Pro residues" evidence="1">
    <location>
        <begin position="46"/>
        <end position="56"/>
    </location>
</feature>
<dbReference type="PANTHER" id="PTHR35310:SF1">
    <property type="entry name" value="CELL WALL INTEGRITY_STRESS RESPONSE COMPONENT-LIKE PROTEIN"/>
    <property type="match status" value="1"/>
</dbReference>
<sequence length="836" mass="88236">MNGAEGEVVHNSGPVSPTARKRPVQSDSDLTEQPFKSLRSEMATPINPPAAPPSAPPTINGASATLSHLQPSMPTQQTTNGIVGGSSHPLLPQAATALSSGVQSLNASPSTPQTPFEFPQSQALAGIASGNATSQSIPSSPAMQQHGHMRGGSLQDAMTMTAQPGQKMMTALESQNNADRSQSKMARSALQMSAISSNNTSADQSAVDSGPSSPDESFSNGDSGDEWAQNGDASQAHLTKHRRHRSSGFFSSGASIDFAVTDEGSAGDASMAGADKNGPSTAISSELRSKLEGIFHSFLTAVCSDLEITDDRGELLHQTLMPKKMARLDESPDFRPFKFRIQAFTNAFQAEVYRNGISEAECSIKKIKQFLWTQPYISRFNEDGKKAKSKGNHIWIVEAKKIPEGGWEFREFSRKIAGAPEKIAYVGLKWTWPLKVWDPQASSTSIKAVFSCNKVPSWIQWEEDNRVLSGTPTAGSESGEVSVTAHYVHGGQLHQLQHSFYLPVASIAADELQANDAGPSAGNAALATQHPVAGAAQPVMPTAAVVPDMLQHALQHGLPPPGHAFINGQPPANFPSESINHQIVEPSKVPAVLNAISFPFTPPVHADTRQHYFQSLNNEAAMLTPQLSDVAGTGPDVTNSSSQLSSAMASPMPMSTQLNHSPFQSAPAGQLAGMQPLQAPASSQALQQQVQVNVAMPPQSAPMVASQPEGHHLNGGKASSEEVQVHQVRSMIERKQQAQAANFMLSIPSRKAAIAAEAARPASGQTTPMSSMPTEMAAHLPALSSLPPNEPLASGMAPNAVTGDSTLSPALNVGFETMGQVGMQLGLQNDPAQQGQ</sequence>
<dbReference type="GO" id="GO:0016020">
    <property type="term" value="C:membrane"/>
    <property type="evidence" value="ECO:0007669"/>
    <property type="project" value="InterPro"/>
</dbReference>
<keyword evidence="3" id="KW-1185">Reference proteome</keyword>
<dbReference type="InterPro" id="IPR013783">
    <property type="entry name" value="Ig-like_fold"/>
</dbReference>
<feature type="compositionally biased region" description="Polar residues" evidence="1">
    <location>
        <begin position="196"/>
        <end position="222"/>
    </location>
</feature>
<organism evidence="2 3">
    <name type="scientific">Sporisorium graminicola</name>
    <dbReference type="NCBI Taxonomy" id="280036"/>
    <lineage>
        <taxon>Eukaryota</taxon>
        <taxon>Fungi</taxon>
        <taxon>Dikarya</taxon>
        <taxon>Basidiomycota</taxon>
        <taxon>Ustilaginomycotina</taxon>
        <taxon>Ustilaginomycetes</taxon>
        <taxon>Ustilaginales</taxon>
        <taxon>Ustilaginaceae</taxon>
        <taxon>Sporisorium</taxon>
    </lineage>
</organism>
<reference evidence="2 3" key="1">
    <citation type="submission" date="2019-05" db="EMBL/GenBank/DDBJ databases">
        <title>Sporisorium graminicola CBS 10092 draft sequencing and annotation.</title>
        <authorList>
            <person name="Solano-Gonzalez S."/>
            <person name="Caddick M.X."/>
            <person name="Darby A."/>
        </authorList>
    </citation>
    <scope>NUCLEOTIDE SEQUENCE [LARGE SCALE GENOMIC DNA]</scope>
    <source>
        <strain evidence="2 3">CBS 10092</strain>
    </source>
</reference>
<proteinExistence type="predicted"/>
<dbReference type="GO" id="GO:0005509">
    <property type="term" value="F:calcium ion binding"/>
    <property type="evidence" value="ECO:0007669"/>
    <property type="project" value="InterPro"/>
</dbReference>
<dbReference type="RefSeq" id="XP_029738102.1">
    <property type="nucleotide sequence ID" value="XM_029885536.1"/>
</dbReference>
<dbReference type="InterPro" id="IPR015919">
    <property type="entry name" value="Cadherin-like_sf"/>
</dbReference>
<dbReference type="AlphaFoldDB" id="A0A4U7KQE9"/>
<feature type="region of interest" description="Disordered" evidence="1">
    <location>
        <begin position="196"/>
        <end position="247"/>
    </location>
</feature>
<dbReference type="PANTHER" id="PTHR35310">
    <property type="entry name" value="CELL WALL INTEGRITY/STRESS RESPONSE COMPONENT-LIKE PROTEIN"/>
    <property type="match status" value="1"/>
</dbReference>
<name>A0A4U7KQE9_9BASI</name>
<dbReference type="SUPFAM" id="SSF49313">
    <property type="entry name" value="Cadherin-like"/>
    <property type="match status" value="1"/>
</dbReference>
<evidence type="ECO:0000256" key="1">
    <source>
        <dbReference type="SAM" id="MobiDB-lite"/>
    </source>
</evidence>
<protein>
    <submittedName>
        <fullName evidence="2">Uncharacterized protein</fullName>
    </submittedName>
</protein>
<accession>A0A4U7KQE9</accession>
<feature type="region of interest" description="Disordered" evidence="1">
    <location>
        <begin position="631"/>
        <end position="655"/>
    </location>
</feature>
<feature type="compositionally biased region" description="Polar residues" evidence="1">
    <location>
        <begin position="130"/>
        <end position="143"/>
    </location>
</feature>
<dbReference type="GeneID" id="40727837"/>
<dbReference type="KEGG" id="sgra:EX895_004942"/>
<dbReference type="EMBL" id="SRRM01000018">
    <property type="protein sequence ID" value="TKY86117.1"/>
    <property type="molecule type" value="Genomic_DNA"/>
</dbReference>
<dbReference type="Gene3D" id="2.60.40.10">
    <property type="entry name" value="Immunoglobulins"/>
    <property type="match status" value="1"/>
</dbReference>
<feature type="compositionally biased region" description="Low complexity" evidence="1">
    <location>
        <begin position="640"/>
        <end position="655"/>
    </location>
</feature>
<dbReference type="Proteomes" id="UP000306050">
    <property type="component" value="Chromosome SGRAM_5"/>
</dbReference>
<feature type="region of interest" description="Disordered" evidence="1">
    <location>
        <begin position="129"/>
        <end position="153"/>
    </location>
</feature>
<dbReference type="OrthoDB" id="5593376at2759"/>
<comment type="caution">
    <text evidence="2">The sequence shown here is derived from an EMBL/GenBank/DDBJ whole genome shotgun (WGS) entry which is preliminary data.</text>
</comment>
<feature type="region of interest" description="Disordered" evidence="1">
    <location>
        <begin position="1"/>
        <end position="91"/>
    </location>
</feature>
<feature type="compositionally biased region" description="Polar residues" evidence="1">
    <location>
        <begin position="61"/>
        <end position="81"/>
    </location>
</feature>